<dbReference type="AlphaFoldDB" id="A0A4Q0Y314"/>
<dbReference type="Pfam" id="PF24175">
    <property type="entry name" value="SU10_adaptor"/>
    <property type="match status" value="1"/>
</dbReference>
<keyword evidence="2" id="KW-1185">Reference proteome</keyword>
<dbReference type="InterPro" id="IPR056209">
    <property type="entry name" value="SU10_adaptor"/>
</dbReference>
<protein>
    <submittedName>
        <fullName evidence="1">Uncharacterized protein</fullName>
    </submittedName>
</protein>
<evidence type="ECO:0000313" key="2">
    <source>
        <dbReference type="Proteomes" id="UP000290191"/>
    </source>
</evidence>
<dbReference type="RefSeq" id="WP_129081669.1">
    <property type="nucleotide sequence ID" value="NZ_CP041070.1"/>
</dbReference>
<evidence type="ECO:0000313" key="1">
    <source>
        <dbReference type="EMBL" id="RXJ63624.1"/>
    </source>
</evidence>
<accession>A0A4Q0Y314</accession>
<name>A0A4Q0Y314_9BACT</name>
<comment type="caution">
    <text evidence="1">The sequence shown here is derived from an EMBL/GenBank/DDBJ whole genome shotgun (WGS) entry which is preliminary data.</text>
</comment>
<organism evidence="1 2">
    <name type="scientific">Halarcobacter anaerophilus</name>
    <dbReference type="NCBI Taxonomy" id="877500"/>
    <lineage>
        <taxon>Bacteria</taxon>
        <taxon>Pseudomonadati</taxon>
        <taxon>Campylobacterota</taxon>
        <taxon>Epsilonproteobacteria</taxon>
        <taxon>Campylobacterales</taxon>
        <taxon>Arcobacteraceae</taxon>
        <taxon>Halarcobacter</taxon>
    </lineage>
</organism>
<dbReference type="Proteomes" id="UP000290191">
    <property type="component" value="Unassembled WGS sequence"/>
</dbReference>
<reference evidence="1 2" key="1">
    <citation type="submission" date="2017-10" db="EMBL/GenBank/DDBJ databases">
        <title>Genomics of the genus Arcobacter.</title>
        <authorList>
            <person name="Perez-Cataluna A."/>
            <person name="Figueras M.J."/>
        </authorList>
    </citation>
    <scope>NUCLEOTIDE SEQUENCE [LARGE SCALE GENOMIC DNA]</scope>
    <source>
        <strain evidence="1 2">DSM 24636</strain>
    </source>
</reference>
<proteinExistence type="predicted"/>
<dbReference type="EMBL" id="PDKO01000003">
    <property type="protein sequence ID" value="RXJ63624.1"/>
    <property type="molecule type" value="Genomic_DNA"/>
</dbReference>
<sequence length="206" mass="24317">MQANDILLAVRSRLNDTTAKAYRWSDEELIDMINSSLANMSGELLLFSHQEIYTIKENVNRYKLPEKCVKVISVNLDNQPVIIKSFDWMSRNKNTIDDDNYYVCMDEQSFFLYPEKLLKEDMKVEVNYNFIEQVLTKKDNIPISLVAKNALLFYTMHLAYQIYTSDKNTGKSTHYLNLYGKEIIRLKALYYKNRHSRGLRTPFRKV</sequence>
<gene>
    <name evidence="1" type="ORF">CRV06_05370</name>
</gene>